<dbReference type="PANTHER" id="PTHR24074">
    <property type="entry name" value="CO-CHAPERONE PROTEIN DJLA"/>
    <property type="match status" value="1"/>
</dbReference>
<dbReference type="Gene3D" id="2.60.120.560">
    <property type="entry name" value="Exo-inulinase, domain 1"/>
    <property type="match status" value="1"/>
</dbReference>
<feature type="region of interest" description="Disordered" evidence="1">
    <location>
        <begin position="220"/>
        <end position="250"/>
    </location>
</feature>
<dbReference type="Pfam" id="PF00226">
    <property type="entry name" value="DnaJ"/>
    <property type="match status" value="1"/>
</dbReference>
<dbReference type="Gene3D" id="1.10.287.110">
    <property type="entry name" value="DnaJ domain"/>
    <property type="match status" value="1"/>
</dbReference>
<keyword evidence="4" id="KW-1185">Reference proteome</keyword>
<evidence type="ECO:0000259" key="2">
    <source>
        <dbReference type="PROSITE" id="PS50076"/>
    </source>
</evidence>
<dbReference type="CDD" id="cd06257">
    <property type="entry name" value="DnaJ"/>
    <property type="match status" value="1"/>
</dbReference>
<organism evidence="3 4">
    <name type="scientific">Oscillochloris trichoides DG-6</name>
    <dbReference type="NCBI Taxonomy" id="765420"/>
    <lineage>
        <taxon>Bacteria</taxon>
        <taxon>Bacillati</taxon>
        <taxon>Chloroflexota</taxon>
        <taxon>Chloroflexia</taxon>
        <taxon>Chloroflexales</taxon>
        <taxon>Chloroflexineae</taxon>
        <taxon>Oscillochloridaceae</taxon>
        <taxon>Oscillochloris</taxon>
    </lineage>
</organism>
<dbReference type="PROSITE" id="PS50076">
    <property type="entry name" value="DNAJ_2"/>
    <property type="match status" value="1"/>
</dbReference>
<dbReference type="SUPFAM" id="SSF46565">
    <property type="entry name" value="Chaperone J-domain"/>
    <property type="match status" value="1"/>
</dbReference>
<dbReference type="PRINTS" id="PR00625">
    <property type="entry name" value="JDOMAIN"/>
</dbReference>
<feature type="region of interest" description="Disordered" evidence="1">
    <location>
        <begin position="77"/>
        <end position="98"/>
    </location>
</feature>
<evidence type="ECO:0000256" key="1">
    <source>
        <dbReference type="SAM" id="MobiDB-lite"/>
    </source>
</evidence>
<name>E1IAI1_9CHLR</name>
<proteinExistence type="predicted"/>
<dbReference type="InterPro" id="IPR050817">
    <property type="entry name" value="DjlA_DnaK_co-chaperone"/>
</dbReference>
<dbReference type="Proteomes" id="UP000054010">
    <property type="component" value="Unassembled WGS sequence"/>
</dbReference>
<dbReference type="InterPro" id="IPR001623">
    <property type="entry name" value="DnaJ_domain"/>
</dbReference>
<dbReference type="SMART" id="SM00271">
    <property type="entry name" value="DnaJ"/>
    <property type="match status" value="1"/>
</dbReference>
<feature type="domain" description="J" evidence="2">
    <location>
        <begin position="8"/>
        <end position="78"/>
    </location>
</feature>
<dbReference type="eggNOG" id="COG2214">
    <property type="taxonomic scope" value="Bacteria"/>
</dbReference>
<sequence>MEDFEQLDHYQILGISRSASDDEIKQAYRQQMRRYHPDRVASASPAEQAYATQRALRINAAYQTLSDRNERLLYNRTLSGHVPTPPRPQQPARPRDHQAELYERAHEHLDAGRTMQAVATLRELQQLNPFYRDSAALLAQAEAQMNQPPPAPAPVQRTAPALPSRRTLIIGGASGLVLALFGGVTWWMRRTPAVASPATPTEAQPAGGVGVATATAMPATATSAPAATATRTPSPTPAPTATRTPTPTPVAETGRVIYSENFRGSGWPSGSGSGWSVGAGGGAYTITSQAGAGNIWVYRTSPGGADMLIGVDVTVRGGEAGLIVHFTDRDNYLAFFVDPAAGSFRLELRSAGQASDLLTDNHPAIQSGTNRLVARLEGEEIIFRINGQQVAELPLSDPPPSQRYGLVAVSGAGTSVEANFEDLQLRALR</sequence>
<reference evidence="3 4" key="1">
    <citation type="journal article" date="2011" name="J. Bacteriol.">
        <title>Draft genome sequence of the anoxygenic filamentous phototrophic bacterium Oscillochloris trichoides subsp. DG-6.</title>
        <authorList>
            <person name="Kuznetsov B.B."/>
            <person name="Ivanovsky R.N."/>
            <person name="Keppen O.I."/>
            <person name="Sukhacheva M.V."/>
            <person name="Bumazhkin B.K."/>
            <person name="Patutina E.O."/>
            <person name="Beletsky A.V."/>
            <person name="Mardanov A.V."/>
            <person name="Baslerov R.V."/>
            <person name="Panteleeva A.N."/>
            <person name="Kolganova T.V."/>
            <person name="Ravin N.V."/>
            <person name="Skryabin K.G."/>
        </authorList>
    </citation>
    <scope>NUCLEOTIDE SEQUENCE [LARGE SCALE GENOMIC DNA]</scope>
    <source>
        <strain evidence="3 4">DG-6</strain>
    </source>
</reference>
<protein>
    <submittedName>
        <fullName evidence="3">Heat shock protein DnaJ domain-containing protein</fullName>
    </submittedName>
</protein>
<gene>
    <name evidence="3" type="ORF">OSCT_0332</name>
</gene>
<dbReference type="STRING" id="765420.OSCT_0332"/>
<keyword evidence="3" id="KW-0346">Stress response</keyword>
<evidence type="ECO:0000313" key="4">
    <source>
        <dbReference type="Proteomes" id="UP000054010"/>
    </source>
</evidence>
<comment type="caution">
    <text evidence="3">The sequence shown here is derived from an EMBL/GenBank/DDBJ whole genome shotgun (WGS) entry which is preliminary data.</text>
</comment>
<dbReference type="EMBL" id="ADVR01000005">
    <property type="protein sequence ID" value="EFO81755.1"/>
    <property type="molecule type" value="Genomic_DNA"/>
</dbReference>
<evidence type="ECO:0000313" key="3">
    <source>
        <dbReference type="EMBL" id="EFO81755.1"/>
    </source>
</evidence>
<dbReference type="InterPro" id="IPR036869">
    <property type="entry name" value="J_dom_sf"/>
</dbReference>
<accession>E1IAI1</accession>
<dbReference type="HOGENOM" id="CLU_666819_0_0_0"/>
<dbReference type="AlphaFoldDB" id="E1IAI1"/>